<evidence type="ECO:0000256" key="1">
    <source>
        <dbReference type="SAM" id="Phobius"/>
    </source>
</evidence>
<dbReference type="AlphaFoldDB" id="A0ABD2BQ01"/>
<name>A0ABD2BQ01_VESMC</name>
<evidence type="ECO:0000313" key="3">
    <source>
        <dbReference type="Proteomes" id="UP001607303"/>
    </source>
</evidence>
<organism evidence="2 3">
    <name type="scientific">Vespula maculifrons</name>
    <name type="common">Eastern yellow jacket</name>
    <name type="synonym">Wasp</name>
    <dbReference type="NCBI Taxonomy" id="7453"/>
    <lineage>
        <taxon>Eukaryota</taxon>
        <taxon>Metazoa</taxon>
        <taxon>Ecdysozoa</taxon>
        <taxon>Arthropoda</taxon>
        <taxon>Hexapoda</taxon>
        <taxon>Insecta</taxon>
        <taxon>Pterygota</taxon>
        <taxon>Neoptera</taxon>
        <taxon>Endopterygota</taxon>
        <taxon>Hymenoptera</taxon>
        <taxon>Apocrita</taxon>
        <taxon>Aculeata</taxon>
        <taxon>Vespoidea</taxon>
        <taxon>Vespidae</taxon>
        <taxon>Vespinae</taxon>
        <taxon>Vespula</taxon>
    </lineage>
</organism>
<evidence type="ECO:0000313" key="2">
    <source>
        <dbReference type="EMBL" id="KAL2734852.1"/>
    </source>
</evidence>
<keyword evidence="1" id="KW-0472">Membrane</keyword>
<protein>
    <submittedName>
        <fullName evidence="2">Uncharacterized protein</fullName>
    </submittedName>
</protein>
<accession>A0ABD2BQ01</accession>
<comment type="caution">
    <text evidence="2">The sequence shown here is derived from an EMBL/GenBank/DDBJ whole genome shotgun (WGS) entry which is preliminary data.</text>
</comment>
<keyword evidence="1" id="KW-1133">Transmembrane helix</keyword>
<keyword evidence="1" id="KW-0812">Transmembrane</keyword>
<reference evidence="2 3" key="1">
    <citation type="journal article" date="2024" name="Ann. Entomol. Soc. Am.">
        <title>Genomic analyses of the southern and eastern yellowjacket wasps (Hymenoptera: Vespidae) reveal evolutionary signatures of social life.</title>
        <authorList>
            <person name="Catto M.A."/>
            <person name="Caine P.B."/>
            <person name="Orr S.E."/>
            <person name="Hunt B.G."/>
            <person name="Goodisman M.A.D."/>
        </authorList>
    </citation>
    <scope>NUCLEOTIDE SEQUENCE [LARGE SCALE GENOMIC DNA]</scope>
    <source>
        <strain evidence="2">232</strain>
        <tissue evidence="2">Head and thorax</tissue>
    </source>
</reference>
<sequence>MYTSNRKGNAVSGRWVGLAWLHLVGEEDFVGYIGKGGSIKLEGLIFVRSVSLLVLRYLYCVIDMLMIGSNLID</sequence>
<gene>
    <name evidence="2" type="ORF">V1477_013570</name>
</gene>
<dbReference type="Proteomes" id="UP001607303">
    <property type="component" value="Unassembled WGS sequence"/>
</dbReference>
<dbReference type="EMBL" id="JAYRBN010000070">
    <property type="protein sequence ID" value="KAL2734852.1"/>
    <property type="molecule type" value="Genomic_DNA"/>
</dbReference>
<proteinExistence type="predicted"/>
<feature type="transmembrane region" description="Helical" evidence="1">
    <location>
        <begin position="45"/>
        <end position="67"/>
    </location>
</feature>
<keyword evidence="3" id="KW-1185">Reference proteome</keyword>